<organism evidence="4 5">
    <name type="scientific">Apolygus lucorum</name>
    <name type="common">Small green plant bug</name>
    <name type="synonym">Lygocoris lucorum</name>
    <dbReference type="NCBI Taxonomy" id="248454"/>
    <lineage>
        <taxon>Eukaryota</taxon>
        <taxon>Metazoa</taxon>
        <taxon>Ecdysozoa</taxon>
        <taxon>Arthropoda</taxon>
        <taxon>Hexapoda</taxon>
        <taxon>Insecta</taxon>
        <taxon>Pterygota</taxon>
        <taxon>Neoptera</taxon>
        <taxon>Paraneoptera</taxon>
        <taxon>Hemiptera</taxon>
        <taxon>Heteroptera</taxon>
        <taxon>Panheteroptera</taxon>
        <taxon>Cimicomorpha</taxon>
        <taxon>Miridae</taxon>
        <taxon>Mirini</taxon>
        <taxon>Apolygus</taxon>
    </lineage>
</organism>
<dbReference type="EMBL" id="WIXP02000006">
    <property type="protein sequence ID" value="KAF6210044.1"/>
    <property type="molecule type" value="Genomic_DNA"/>
</dbReference>
<keyword evidence="3" id="KW-0687">Ribonucleoprotein</keyword>
<dbReference type="HAMAP" id="MF_01366">
    <property type="entry name" value="Ribosomal_uL13"/>
    <property type="match status" value="1"/>
</dbReference>
<keyword evidence="5" id="KW-1185">Reference proteome</keyword>
<dbReference type="Pfam" id="PF00572">
    <property type="entry name" value="Ribosomal_L13"/>
    <property type="match status" value="1"/>
</dbReference>
<dbReference type="GO" id="GO:0006412">
    <property type="term" value="P:translation"/>
    <property type="evidence" value="ECO:0007669"/>
    <property type="project" value="InterPro"/>
</dbReference>
<proteinExistence type="inferred from homology"/>
<evidence type="ECO:0000313" key="5">
    <source>
        <dbReference type="Proteomes" id="UP000466442"/>
    </source>
</evidence>
<evidence type="ECO:0000256" key="2">
    <source>
        <dbReference type="ARBA" id="ARBA00022980"/>
    </source>
</evidence>
<protein>
    <recommendedName>
        <fullName evidence="6">39S ribosomal protein L13, mitochondrial</fullName>
    </recommendedName>
</protein>
<dbReference type="PANTHER" id="PTHR11545">
    <property type="entry name" value="RIBOSOMAL PROTEIN L13"/>
    <property type="match status" value="1"/>
</dbReference>
<dbReference type="PANTHER" id="PTHR11545:SF2">
    <property type="entry name" value="LARGE RIBOSOMAL SUBUNIT PROTEIN UL13M"/>
    <property type="match status" value="1"/>
</dbReference>
<comment type="similarity">
    <text evidence="1">Belongs to the universal ribosomal protein uL13 family.</text>
</comment>
<gene>
    <name evidence="4" type="ORF">GE061_015800</name>
</gene>
<dbReference type="InterPro" id="IPR005822">
    <property type="entry name" value="Ribosomal_uL13"/>
</dbReference>
<reference evidence="4" key="1">
    <citation type="journal article" date="2021" name="Mol. Ecol. Resour.">
        <title>Apolygus lucorum genome provides insights into omnivorousness and mesophyll feeding.</title>
        <authorList>
            <person name="Liu Y."/>
            <person name="Liu H."/>
            <person name="Wang H."/>
            <person name="Huang T."/>
            <person name="Liu B."/>
            <person name="Yang B."/>
            <person name="Yin L."/>
            <person name="Li B."/>
            <person name="Zhang Y."/>
            <person name="Zhang S."/>
            <person name="Jiang F."/>
            <person name="Zhang X."/>
            <person name="Ren Y."/>
            <person name="Wang B."/>
            <person name="Wang S."/>
            <person name="Lu Y."/>
            <person name="Wu K."/>
            <person name="Fan W."/>
            <person name="Wang G."/>
        </authorList>
    </citation>
    <scope>NUCLEOTIDE SEQUENCE</scope>
    <source>
        <strain evidence="4">12Hb</strain>
    </source>
</reference>
<evidence type="ECO:0000256" key="1">
    <source>
        <dbReference type="ARBA" id="ARBA00006227"/>
    </source>
</evidence>
<dbReference type="OrthoDB" id="274622at2759"/>
<dbReference type="Gene3D" id="3.90.1180.10">
    <property type="entry name" value="Ribosomal protein L13"/>
    <property type="match status" value="1"/>
</dbReference>
<dbReference type="Proteomes" id="UP000466442">
    <property type="component" value="Unassembled WGS sequence"/>
</dbReference>
<sequence length="220" mass="25617">MTNLGMTECDRNAKQDALITDLKNKESSDFVVENLFLSCDLAMSTLKRVTQWQAFSRVWHLYDAKWQNPFDSAKLIIKHLQGLHKPFYHPMSDCGDMVVVTNTKDIALPGDEWKKRVYFHHTGYPGGASWTLAWELHEKDPTMIVKKAVYTGMDGNLQRRYTMQRLLLFPDDQVPDDIMENITNQIRAPRPVPKMMTEYPEDLMKSFPRVSQFPKDFVLK</sequence>
<evidence type="ECO:0008006" key="6">
    <source>
        <dbReference type="Google" id="ProtNLM"/>
    </source>
</evidence>
<accession>A0A8S9XN70</accession>
<evidence type="ECO:0000256" key="3">
    <source>
        <dbReference type="ARBA" id="ARBA00023274"/>
    </source>
</evidence>
<dbReference type="SUPFAM" id="SSF52161">
    <property type="entry name" value="Ribosomal protein L13"/>
    <property type="match status" value="1"/>
</dbReference>
<dbReference type="CDD" id="cd00392">
    <property type="entry name" value="Ribosomal_L13"/>
    <property type="match status" value="1"/>
</dbReference>
<dbReference type="FunFam" id="3.90.1180.10:FF:000005">
    <property type="entry name" value="39S ribosomal protein L13, mitochondrial"/>
    <property type="match status" value="1"/>
</dbReference>
<evidence type="ECO:0000313" key="4">
    <source>
        <dbReference type="EMBL" id="KAF6210044.1"/>
    </source>
</evidence>
<name>A0A8S9XN70_APOLU</name>
<dbReference type="GO" id="GO:0017148">
    <property type="term" value="P:negative regulation of translation"/>
    <property type="evidence" value="ECO:0007669"/>
    <property type="project" value="TreeGrafter"/>
</dbReference>
<dbReference type="GO" id="GO:0003729">
    <property type="term" value="F:mRNA binding"/>
    <property type="evidence" value="ECO:0007669"/>
    <property type="project" value="TreeGrafter"/>
</dbReference>
<dbReference type="AlphaFoldDB" id="A0A8S9XN70"/>
<keyword evidence="2" id="KW-0689">Ribosomal protein</keyword>
<comment type="caution">
    <text evidence="4">The sequence shown here is derived from an EMBL/GenBank/DDBJ whole genome shotgun (WGS) entry which is preliminary data.</text>
</comment>
<dbReference type="GO" id="GO:0003735">
    <property type="term" value="F:structural constituent of ribosome"/>
    <property type="evidence" value="ECO:0007669"/>
    <property type="project" value="InterPro"/>
</dbReference>
<dbReference type="GO" id="GO:0005762">
    <property type="term" value="C:mitochondrial large ribosomal subunit"/>
    <property type="evidence" value="ECO:0007669"/>
    <property type="project" value="TreeGrafter"/>
</dbReference>
<dbReference type="InterPro" id="IPR036899">
    <property type="entry name" value="Ribosomal_uL13_sf"/>
</dbReference>